<dbReference type="Pfam" id="PF13965">
    <property type="entry name" value="SID-1_RNA_chan"/>
    <property type="match status" value="1"/>
</dbReference>
<dbReference type="OrthoDB" id="416618at2759"/>
<keyword evidence="4" id="KW-0732">Signal</keyword>
<feature type="transmembrane region" description="Helical" evidence="8">
    <location>
        <begin position="370"/>
        <end position="393"/>
    </location>
</feature>
<name>A0A8J2K6M5_9HEXA</name>
<keyword evidence="3 8" id="KW-0812">Transmembrane</keyword>
<dbReference type="AlphaFoldDB" id="A0A8J2K6M5"/>
<comment type="caution">
    <text evidence="9">The sequence shown here is derived from an EMBL/GenBank/DDBJ whole genome shotgun (WGS) entry which is preliminary data.</text>
</comment>
<keyword evidence="7" id="KW-0325">Glycoprotein</keyword>
<feature type="transmembrane region" description="Helical" evidence="8">
    <location>
        <begin position="424"/>
        <end position="443"/>
    </location>
</feature>
<sequence>SYLMVLSKGNLIIKEFNANSGELYEDVVNSTQEIYYKFNLADMPFYEEMKIQVRTSVAEESKDETRHYPLMFTIRQRHAVTSWQLPVLRKGNLTVFQMSRTLCFDFSMQYDHHHEEKNIQVDVFTESPENLKFQLEVVATPDYIAEANNLTSMNLSSLSSNFYFFDFANYTAEFALIKIHSSDSNCTVVSLQPPRCPVYASESDVQFHGRWITVTKTAGISVRRDDYPTGFYLVFVALMTNVKCEHYQGIGPPDPESSSPQSSELRLKMVEFKIMTLKGDPSTSALALIGPLLVYCAVISIILIVFSFFHRVKHGMVNSKPSECISSDPLLSPSNPSVIQRFKEKFSSPVKITDLIKMDITRLEKKSKRFYWAIIVVSVFYFLPVCQLAFLYLKVVYRTGDDDLCYYNFLCANSLGYLKDFNHVYSNIGYVIFGIIFIVLVRIKHSRLRNLDKACISEDRYHDEIELDEFESAPSSTTDNNCADRSSVT</sequence>
<dbReference type="GO" id="GO:0003725">
    <property type="term" value="F:double-stranded RNA binding"/>
    <property type="evidence" value="ECO:0007669"/>
    <property type="project" value="TreeGrafter"/>
</dbReference>
<protein>
    <recommendedName>
        <fullName evidence="11">SID1 transmembrane family member 2</fullName>
    </recommendedName>
</protein>
<comment type="subcellular location">
    <subcellularLocation>
        <location evidence="1">Membrane</location>
        <topology evidence="1">Multi-pass membrane protein</topology>
    </subcellularLocation>
</comment>
<organism evidence="9 10">
    <name type="scientific">Allacma fusca</name>
    <dbReference type="NCBI Taxonomy" id="39272"/>
    <lineage>
        <taxon>Eukaryota</taxon>
        <taxon>Metazoa</taxon>
        <taxon>Ecdysozoa</taxon>
        <taxon>Arthropoda</taxon>
        <taxon>Hexapoda</taxon>
        <taxon>Collembola</taxon>
        <taxon>Symphypleona</taxon>
        <taxon>Sminthuridae</taxon>
        <taxon>Allacma</taxon>
    </lineage>
</organism>
<gene>
    <name evidence="9" type="ORF">AFUS01_LOCUS10413</name>
</gene>
<evidence type="ECO:0000256" key="8">
    <source>
        <dbReference type="SAM" id="Phobius"/>
    </source>
</evidence>
<evidence type="ECO:0000256" key="7">
    <source>
        <dbReference type="ARBA" id="ARBA00023180"/>
    </source>
</evidence>
<keyword evidence="6 8" id="KW-0472">Membrane</keyword>
<dbReference type="PANTHER" id="PTHR12185">
    <property type="entry name" value="SID1 TRANSMEMBRANE FAMILY MEMEBER"/>
    <property type="match status" value="1"/>
</dbReference>
<feature type="transmembrane region" description="Helical" evidence="8">
    <location>
        <begin position="285"/>
        <end position="309"/>
    </location>
</feature>
<dbReference type="GO" id="GO:0005764">
    <property type="term" value="C:lysosome"/>
    <property type="evidence" value="ECO:0007669"/>
    <property type="project" value="TreeGrafter"/>
</dbReference>
<evidence type="ECO:0000256" key="4">
    <source>
        <dbReference type="ARBA" id="ARBA00022729"/>
    </source>
</evidence>
<reference evidence="9" key="1">
    <citation type="submission" date="2021-06" db="EMBL/GenBank/DDBJ databases">
        <authorList>
            <person name="Hodson N. C."/>
            <person name="Mongue J. A."/>
            <person name="Jaron S. K."/>
        </authorList>
    </citation>
    <scope>NUCLEOTIDE SEQUENCE</scope>
</reference>
<dbReference type="EMBL" id="CAJVCH010077258">
    <property type="protein sequence ID" value="CAG7721179.1"/>
    <property type="molecule type" value="Genomic_DNA"/>
</dbReference>
<feature type="non-terminal residue" evidence="9">
    <location>
        <position position="1"/>
    </location>
</feature>
<evidence type="ECO:0000256" key="2">
    <source>
        <dbReference type="ARBA" id="ARBA00006618"/>
    </source>
</evidence>
<keyword evidence="5 8" id="KW-1133">Transmembrane helix</keyword>
<accession>A0A8J2K6M5</accession>
<evidence type="ECO:0000256" key="3">
    <source>
        <dbReference type="ARBA" id="ARBA00022692"/>
    </source>
</evidence>
<dbReference type="Proteomes" id="UP000708208">
    <property type="component" value="Unassembled WGS sequence"/>
</dbReference>
<proteinExistence type="inferred from homology"/>
<evidence type="ECO:0008006" key="11">
    <source>
        <dbReference type="Google" id="ProtNLM"/>
    </source>
</evidence>
<dbReference type="GO" id="GO:0005886">
    <property type="term" value="C:plasma membrane"/>
    <property type="evidence" value="ECO:0007669"/>
    <property type="project" value="TreeGrafter"/>
</dbReference>
<dbReference type="InterPro" id="IPR025958">
    <property type="entry name" value="SID1_TM_fam"/>
</dbReference>
<dbReference type="GO" id="GO:0051033">
    <property type="term" value="F:RNA transmembrane transporter activity"/>
    <property type="evidence" value="ECO:0007669"/>
    <property type="project" value="TreeGrafter"/>
</dbReference>
<evidence type="ECO:0000256" key="1">
    <source>
        <dbReference type="ARBA" id="ARBA00004141"/>
    </source>
</evidence>
<feature type="non-terminal residue" evidence="9">
    <location>
        <position position="489"/>
    </location>
</feature>
<keyword evidence="10" id="KW-1185">Reference proteome</keyword>
<evidence type="ECO:0000256" key="6">
    <source>
        <dbReference type="ARBA" id="ARBA00023136"/>
    </source>
</evidence>
<evidence type="ECO:0000313" key="10">
    <source>
        <dbReference type="Proteomes" id="UP000708208"/>
    </source>
</evidence>
<dbReference type="PANTHER" id="PTHR12185:SF14">
    <property type="entry name" value="CHOLESTEROL UPTAKE PROTEIN 1"/>
    <property type="match status" value="1"/>
</dbReference>
<evidence type="ECO:0000313" key="9">
    <source>
        <dbReference type="EMBL" id="CAG7721179.1"/>
    </source>
</evidence>
<comment type="similarity">
    <text evidence="2">Belongs to the SID1 family.</text>
</comment>
<evidence type="ECO:0000256" key="5">
    <source>
        <dbReference type="ARBA" id="ARBA00022989"/>
    </source>
</evidence>